<protein>
    <recommendedName>
        <fullName evidence="3">Lipocalin-like domain-containing protein</fullName>
    </recommendedName>
</protein>
<dbReference type="STRING" id="1075417.SAMN05421823_101637"/>
<dbReference type="AlphaFoldDB" id="A0A1G8YCV6"/>
<dbReference type="RefSeq" id="WP_089678853.1">
    <property type="nucleotide sequence ID" value="NZ_FNFO01000001.1"/>
</dbReference>
<proteinExistence type="predicted"/>
<gene>
    <name evidence="1" type="ORF">SAMN05421823_101637</name>
</gene>
<keyword evidence="2" id="KW-1185">Reference proteome</keyword>
<dbReference type="Proteomes" id="UP000198510">
    <property type="component" value="Unassembled WGS sequence"/>
</dbReference>
<evidence type="ECO:0000313" key="1">
    <source>
        <dbReference type="EMBL" id="SDK00688.1"/>
    </source>
</evidence>
<accession>A0A1G8YCV6</accession>
<organism evidence="1 2">
    <name type="scientific">Catalinimonas alkaloidigena</name>
    <dbReference type="NCBI Taxonomy" id="1075417"/>
    <lineage>
        <taxon>Bacteria</taxon>
        <taxon>Pseudomonadati</taxon>
        <taxon>Bacteroidota</taxon>
        <taxon>Cytophagia</taxon>
        <taxon>Cytophagales</taxon>
        <taxon>Catalimonadaceae</taxon>
        <taxon>Catalinimonas</taxon>
    </lineage>
</organism>
<dbReference type="EMBL" id="FNFO01000001">
    <property type="protein sequence ID" value="SDK00688.1"/>
    <property type="molecule type" value="Genomic_DNA"/>
</dbReference>
<sequence>MKINFALSAFLGIALFASCEKKDDPAAANRTELISEKQWILTAVTVDPALPLNGTLVTNWYAQMDECDKDDIAIFRKNGVYEFNEGASKCDPNAPQTAQTTWSFNSTETVVTVGSSSFTLVELTKDKIIDTRVHTINGINYTFTETWGIKPS</sequence>
<dbReference type="OrthoDB" id="882093at2"/>
<name>A0A1G8YCV6_9BACT</name>
<evidence type="ECO:0008006" key="3">
    <source>
        <dbReference type="Google" id="ProtNLM"/>
    </source>
</evidence>
<reference evidence="1 2" key="1">
    <citation type="submission" date="2016-10" db="EMBL/GenBank/DDBJ databases">
        <authorList>
            <person name="de Groot N.N."/>
        </authorList>
    </citation>
    <scope>NUCLEOTIDE SEQUENCE [LARGE SCALE GENOMIC DNA]</scope>
    <source>
        <strain evidence="1 2">DSM 25186</strain>
    </source>
</reference>
<dbReference type="PROSITE" id="PS51257">
    <property type="entry name" value="PROKAR_LIPOPROTEIN"/>
    <property type="match status" value="1"/>
</dbReference>
<evidence type="ECO:0000313" key="2">
    <source>
        <dbReference type="Proteomes" id="UP000198510"/>
    </source>
</evidence>